<feature type="domain" description="SnoaL-like" evidence="2">
    <location>
        <begin position="34"/>
        <end position="126"/>
    </location>
</feature>
<dbReference type="Pfam" id="PF12680">
    <property type="entry name" value="SnoaL_2"/>
    <property type="match status" value="1"/>
</dbReference>
<feature type="signal peptide" evidence="1">
    <location>
        <begin position="1"/>
        <end position="20"/>
    </location>
</feature>
<gene>
    <name evidence="3" type="ORF">OE647_14475</name>
</gene>
<feature type="chain" id="PRO_5046389031" evidence="1">
    <location>
        <begin position="21"/>
        <end position="136"/>
    </location>
</feature>
<evidence type="ECO:0000256" key="1">
    <source>
        <dbReference type="SAM" id="SignalP"/>
    </source>
</evidence>
<proteinExistence type="predicted"/>
<dbReference type="SUPFAM" id="SSF54427">
    <property type="entry name" value="NTF2-like"/>
    <property type="match status" value="1"/>
</dbReference>
<dbReference type="InterPro" id="IPR037401">
    <property type="entry name" value="SnoaL-like"/>
</dbReference>
<evidence type="ECO:0000313" key="4">
    <source>
        <dbReference type="Proteomes" id="UP001652503"/>
    </source>
</evidence>
<dbReference type="Gene3D" id="3.10.450.50">
    <property type="match status" value="1"/>
</dbReference>
<sequence length="136" mass="15034">MTKLISAIVLPLAFVCEASAQESTEDVLMANLRGVGALDVDQILATYDDEATLITPTKIYSGRDAIRDFYEEFVQEFSQPDITMNSDGMNISGNTALLIWSGESPRNIYEYATETYIVESGKIVRHSFAGKITPKQ</sequence>
<dbReference type="InterPro" id="IPR032710">
    <property type="entry name" value="NTF2-like_dom_sf"/>
</dbReference>
<dbReference type="RefSeq" id="WP_263722459.1">
    <property type="nucleotide sequence ID" value="NZ_JAOWLA010000014.1"/>
</dbReference>
<name>A0ABT2Z490_9RHOB</name>
<evidence type="ECO:0000259" key="2">
    <source>
        <dbReference type="Pfam" id="PF12680"/>
    </source>
</evidence>
<reference evidence="3 4" key="1">
    <citation type="submission" date="2022-10" db="EMBL/GenBank/DDBJ databases">
        <title>Defluviimonas sp. nov., isolated from ocean surface water.</title>
        <authorList>
            <person name="He W."/>
            <person name="Wang L."/>
            <person name="Zhang D.-F."/>
        </authorList>
    </citation>
    <scope>NUCLEOTIDE SEQUENCE [LARGE SCALE GENOMIC DNA]</scope>
    <source>
        <strain evidence="3 4">WL0075</strain>
    </source>
</reference>
<protein>
    <submittedName>
        <fullName evidence="3">Nuclear transport factor 2 family protein</fullName>
    </submittedName>
</protein>
<organism evidence="3 4">
    <name type="scientific">Albidovulum sediminicola</name>
    <dbReference type="NCBI Taxonomy" id="2984331"/>
    <lineage>
        <taxon>Bacteria</taxon>
        <taxon>Pseudomonadati</taxon>
        <taxon>Pseudomonadota</taxon>
        <taxon>Alphaproteobacteria</taxon>
        <taxon>Rhodobacterales</taxon>
        <taxon>Paracoccaceae</taxon>
        <taxon>Albidovulum</taxon>
    </lineage>
</organism>
<keyword evidence="1" id="KW-0732">Signal</keyword>
<evidence type="ECO:0000313" key="3">
    <source>
        <dbReference type="EMBL" id="MCV2865926.1"/>
    </source>
</evidence>
<keyword evidence="4" id="KW-1185">Reference proteome</keyword>
<dbReference type="EMBL" id="JAOWLA010000014">
    <property type="protein sequence ID" value="MCV2865926.1"/>
    <property type="molecule type" value="Genomic_DNA"/>
</dbReference>
<comment type="caution">
    <text evidence="3">The sequence shown here is derived from an EMBL/GenBank/DDBJ whole genome shotgun (WGS) entry which is preliminary data.</text>
</comment>
<dbReference type="Proteomes" id="UP001652503">
    <property type="component" value="Unassembled WGS sequence"/>
</dbReference>
<accession>A0ABT2Z490</accession>